<dbReference type="Pfam" id="PF20231">
    <property type="entry name" value="DUF6589"/>
    <property type="match status" value="1"/>
</dbReference>
<reference evidence="3" key="2">
    <citation type="submission" date="2015-01" db="EMBL/GenBank/DDBJ databases">
        <title>Evolutionary Origins and Diversification of the Mycorrhizal Mutualists.</title>
        <authorList>
            <consortium name="DOE Joint Genome Institute"/>
            <consortium name="Mycorrhizal Genomics Consortium"/>
            <person name="Kohler A."/>
            <person name="Kuo A."/>
            <person name="Nagy L.G."/>
            <person name="Floudas D."/>
            <person name="Copeland A."/>
            <person name="Barry K.W."/>
            <person name="Cichocki N."/>
            <person name="Veneault-Fourrey C."/>
            <person name="LaButti K."/>
            <person name="Lindquist E.A."/>
            <person name="Lipzen A."/>
            <person name="Lundell T."/>
            <person name="Morin E."/>
            <person name="Murat C."/>
            <person name="Riley R."/>
            <person name="Ohm R."/>
            <person name="Sun H."/>
            <person name="Tunlid A."/>
            <person name="Henrissat B."/>
            <person name="Grigoriev I.V."/>
            <person name="Hibbett D.S."/>
            <person name="Martin F."/>
        </authorList>
    </citation>
    <scope>NUCLEOTIDE SEQUENCE [LARGE SCALE GENOMIC DNA]</scope>
    <source>
        <strain evidence="3">Ve08.2h10</strain>
    </source>
</reference>
<evidence type="ECO:0000313" key="3">
    <source>
        <dbReference type="Proteomes" id="UP000054538"/>
    </source>
</evidence>
<keyword evidence="3" id="KW-1185">Reference proteome</keyword>
<dbReference type="EMBL" id="KN826178">
    <property type="protein sequence ID" value="KIK79808.1"/>
    <property type="molecule type" value="Genomic_DNA"/>
</dbReference>
<evidence type="ECO:0000259" key="1">
    <source>
        <dbReference type="Pfam" id="PF20231"/>
    </source>
</evidence>
<gene>
    <name evidence="2" type="ORF">PAXRUDRAFT_767942</name>
</gene>
<dbReference type="AlphaFoldDB" id="A0A0D0CWB2"/>
<name>A0A0D0CWB2_9AGAM</name>
<dbReference type="HOGENOM" id="CLU_009487_1_0_1"/>
<protein>
    <recommendedName>
        <fullName evidence="1">DUF6589 domain-containing protein</fullName>
    </recommendedName>
</protein>
<evidence type="ECO:0000313" key="2">
    <source>
        <dbReference type="EMBL" id="KIK79808.1"/>
    </source>
</evidence>
<proteinExistence type="predicted"/>
<reference evidence="2 3" key="1">
    <citation type="submission" date="2014-04" db="EMBL/GenBank/DDBJ databases">
        <authorList>
            <consortium name="DOE Joint Genome Institute"/>
            <person name="Kuo A."/>
            <person name="Kohler A."/>
            <person name="Jargeat P."/>
            <person name="Nagy L.G."/>
            <person name="Floudas D."/>
            <person name="Copeland A."/>
            <person name="Barry K.W."/>
            <person name="Cichocki N."/>
            <person name="Veneault-Fourrey C."/>
            <person name="LaButti K."/>
            <person name="Lindquist E.A."/>
            <person name="Lipzen A."/>
            <person name="Lundell T."/>
            <person name="Morin E."/>
            <person name="Murat C."/>
            <person name="Sun H."/>
            <person name="Tunlid A."/>
            <person name="Henrissat B."/>
            <person name="Grigoriev I.V."/>
            <person name="Hibbett D.S."/>
            <person name="Martin F."/>
            <person name="Nordberg H.P."/>
            <person name="Cantor M.N."/>
            <person name="Hua S.X."/>
        </authorList>
    </citation>
    <scope>NUCLEOTIDE SEQUENCE [LARGE SCALE GENOMIC DNA]</scope>
    <source>
        <strain evidence="2 3">Ve08.2h10</strain>
    </source>
</reference>
<dbReference type="STRING" id="930991.A0A0D0CWB2"/>
<dbReference type="InParanoid" id="A0A0D0CWB2"/>
<dbReference type="OrthoDB" id="4743193at2759"/>
<dbReference type="InterPro" id="IPR046496">
    <property type="entry name" value="DUF6589"/>
</dbReference>
<feature type="domain" description="DUF6589" evidence="1">
    <location>
        <begin position="4"/>
        <end position="250"/>
    </location>
</feature>
<feature type="non-terminal residue" evidence="2">
    <location>
        <position position="271"/>
    </location>
</feature>
<sequence>NLNAPDISQHVILIHGDLGTGERLQAVQLRHSIEAMPWDHFQHVVFIPGLFHLKMACTEAIWHCFTQPPATQEDETCLIHDVVLLRPKETVIYCLKPGFQRTHQRIGHAGICQWLNCWRVHIKLKRFTSLEAYAASEPTLDDLIVIADEVTQTYTANYQLCYMKKRPEKDPDLQFENTVLMNRYFLLYEELSYAMNCGDIGHVETCTVHWIPILKAVGKHKYATQMTNFLINVHFIYPLGLRYMCCMISLASESHWASNETVSCRLVCGAQ</sequence>
<dbReference type="Proteomes" id="UP000054538">
    <property type="component" value="Unassembled WGS sequence"/>
</dbReference>
<organism evidence="2 3">
    <name type="scientific">Paxillus rubicundulus Ve08.2h10</name>
    <dbReference type="NCBI Taxonomy" id="930991"/>
    <lineage>
        <taxon>Eukaryota</taxon>
        <taxon>Fungi</taxon>
        <taxon>Dikarya</taxon>
        <taxon>Basidiomycota</taxon>
        <taxon>Agaricomycotina</taxon>
        <taxon>Agaricomycetes</taxon>
        <taxon>Agaricomycetidae</taxon>
        <taxon>Boletales</taxon>
        <taxon>Paxilineae</taxon>
        <taxon>Paxillaceae</taxon>
        <taxon>Paxillus</taxon>
    </lineage>
</organism>
<accession>A0A0D0CWB2</accession>